<keyword evidence="1" id="KW-1133">Transmembrane helix</keyword>
<keyword evidence="1" id="KW-0472">Membrane</keyword>
<evidence type="ECO:0000313" key="3">
    <source>
        <dbReference type="Proteomes" id="UP000249467"/>
    </source>
</evidence>
<evidence type="ECO:0000313" key="2">
    <source>
        <dbReference type="EMBL" id="PZO44937.1"/>
    </source>
</evidence>
<reference evidence="2 3" key="2">
    <citation type="submission" date="2018-06" db="EMBL/GenBank/DDBJ databases">
        <title>Metagenomic assembly of (sub)arctic Cyanobacteria and their associated microbiome from non-axenic cultures.</title>
        <authorList>
            <person name="Baurain D."/>
        </authorList>
    </citation>
    <scope>NUCLEOTIDE SEQUENCE [LARGE SCALE GENOMIC DNA]</scope>
    <source>
        <strain evidence="2">ULC066bin1</strain>
    </source>
</reference>
<keyword evidence="1" id="KW-0812">Transmembrane</keyword>
<accession>A0A2W4WP20</accession>
<organism evidence="2 3">
    <name type="scientific">Pseudanabaena frigida</name>
    <dbReference type="NCBI Taxonomy" id="945775"/>
    <lineage>
        <taxon>Bacteria</taxon>
        <taxon>Bacillati</taxon>
        <taxon>Cyanobacteriota</taxon>
        <taxon>Cyanophyceae</taxon>
        <taxon>Pseudanabaenales</taxon>
        <taxon>Pseudanabaenaceae</taxon>
        <taxon>Pseudanabaena</taxon>
    </lineage>
</organism>
<sequence length="135" mass="15446">MFSQDQQQAEYSELCSAFRHYSGLRFAVLAVFFGLLGGAVQANVSAAQANQFFMAIATKAIGLLMTLAFWFFEYRVSSYILYLEEQLARVEKSLGYIIYSGRRSKSRLLFIKTPMITTVIYGLVTFFWLFSFFAT</sequence>
<dbReference type="EMBL" id="QBML01000001">
    <property type="protein sequence ID" value="PZO44937.1"/>
    <property type="molecule type" value="Genomic_DNA"/>
</dbReference>
<evidence type="ECO:0000256" key="1">
    <source>
        <dbReference type="SAM" id="Phobius"/>
    </source>
</evidence>
<dbReference type="AlphaFoldDB" id="A0A2W4WP20"/>
<feature type="transmembrane region" description="Helical" evidence="1">
    <location>
        <begin position="52"/>
        <end position="72"/>
    </location>
</feature>
<feature type="transmembrane region" description="Helical" evidence="1">
    <location>
        <begin position="21"/>
        <end position="40"/>
    </location>
</feature>
<proteinExistence type="predicted"/>
<comment type="caution">
    <text evidence="2">The sequence shown here is derived from an EMBL/GenBank/DDBJ whole genome shotgun (WGS) entry which is preliminary data.</text>
</comment>
<evidence type="ECO:0008006" key="4">
    <source>
        <dbReference type="Google" id="ProtNLM"/>
    </source>
</evidence>
<reference evidence="2 3" key="1">
    <citation type="submission" date="2018-04" db="EMBL/GenBank/DDBJ databases">
        <authorList>
            <person name="Go L.Y."/>
            <person name="Mitchell J.A."/>
        </authorList>
    </citation>
    <scope>NUCLEOTIDE SEQUENCE [LARGE SCALE GENOMIC DNA]</scope>
    <source>
        <strain evidence="2">ULC066bin1</strain>
    </source>
</reference>
<feature type="transmembrane region" description="Helical" evidence="1">
    <location>
        <begin position="109"/>
        <end position="130"/>
    </location>
</feature>
<protein>
    <recommendedName>
        <fullName evidence="4">DUF1230 domain-containing protein</fullName>
    </recommendedName>
</protein>
<gene>
    <name evidence="2" type="ORF">DCF19_00040</name>
</gene>
<dbReference type="Proteomes" id="UP000249467">
    <property type="component" value="Unassembled WGS sequence"/>
</dbReference>
<name>A0A2W4WP20_9CYAN</name>